<organism evidence="1 2">
    <name type="scientific">Desulfosporosinus acidiphilus (strain DSM 22704 / JCM 16185 / SJ4)</name>
    <dbReference type="NCBI Taxonomy" id="646529"/>
    <lineage>
        <taxon>Bacteria</taxon>
        <taxon>Bacillati</taxon>
        <taxon>Bacillota</taxon>
        <taxon>Clostridia</taxon>
        <taxon>Eubacteriales</taxon>
        <taxon>Desulfitobacteriaceae</taxon>
        <taxon>Desulfosporosinus</taxon>
    </lineage>
</organism>
<accession>I4D4V0</accession>
<dbReference type="STRING" id="646529.Desaci_1842"/>
<dbReference type="KEGG" id="dai:Desaci_1842"/>
<dbReference type="Proteomes" id="UP000002892">
    <property type="component" value="Chromosome"/>
</dbReference>
<dbReference type="AlphaFoldDB" id="I4D4V0"/>
<evidence type="ECO:0000313" key="1">
    <source>
        <dbReference type="EMBL" id="AFM40824.1"/>
    </source>
</evidence>
<dbReference type="OrthoDB" id="9801315at2"/>
<keyword evidence="2" id="KW-1185">Reference proteome</keyword>
<evidence type="ECO:0000313" key="2">
    <source>
        <dbReference type="Proteomes" id="UP000002892"/>
    </source>
</evidence>
<gene>
    <name evidence="1" type="ordered locus">Desaci_1842</name>
</gene>
<proteinExistence type="predicted"/>
<dbReference type="RefSeq" id="WP_014826830.1">
    <property type="nucleotide sequence ID" value="NC_018068.1"/>
</dbReference>
<sequence>MSKKKRKSGHYCKICSEYKSNESFSGKGHAKHICKRCSKKSPTEQAADMTMNRLFNMPFGKLSPAKKSWLENRLHDQCEEKVEELYWGFQEIFAPAYSEEEECKKDMELQTGIDDLPF</sequence>
<name>I4D4V0_DESAJ</name>
<dbReference type="eggNOG" id="ENOG5032R02">
    <property type="taxonomic scope" value="Bacteria"/>
</dbReference>
<dbReference type="EMBL" id="CP003639">
    <property type="protein sequence ID" value="AFM40824.1"/>
    <property type="molecule type" value="Genomic_DNA"/>
</dbReference>
<reference evidence="1 2" key="1">
    <citation type="journal article" date="2012" name="J. Bacteriol.">
        <title>Complete genome sequences of Desulfosporosinus orientis DSM765T, Desulfosporosinus youngiae DSM17734T, Desulfosporosinus meridiei DSM13257T, and Desulfosporosinus acidiphilus DSM22704T.</title>
        <authorList>
            <person name="Pester M."/>
            <person name="Brambilla E."/>
            <person name="Alazard D."/>
            <person name="Rattei T."/>
            <person name="Weinmaier T."/>
            <person name="Han J."/>
            <person name="Lucas S."/>
            <person name="Lapidus A."/>
            <person name="Cheng J.F."/>
            <person name="Goodwin L."/>
            <person name="Pitluck S."/>
            <person name="Peters L."/>
            <person name="Ovchinnikova G."/>
            <person name="Teshima H."/>
            <person name="Detter J.C."/>
            <person name="Han C.S."/>
            <person name="Tapia R."/>
            <person name="Land M.L."/>
            <person name="Hauser L."/>
            <person name="Kyrpides N.C."/>
            <person name="Ivanova N.N."/>
            <person name="Pagani I."/>
            <person name="Huntmann M."/>
            <person name="Wei C.L."/>
            <person name="Davenport K.W."/>
            <person name="Daligault H."/>
            <person name="Chain P.S."/>
            <person name="Chen A."/>
            <person name="Mavromatis K."/>
            <person name="Markowitz V."/>
            <person name="Szeto E."/>
            <person name="Mikhailova N."/>
            <person name="Pati A."/>
            <person name="Wagner M."/>
            <person name="Woyke T."/>
            <person name="Ollivier B."/>
            <person name="Klenk H.P."/>
            <person name="Spring S."/>
            <person name="Loy A."/>
        </authorList>
    </citation>
    <scope>NUCLEOTIDE SEQUENCE [LARGE SCALE GENOMIC DNA]</scope>
    <source>
        <strain evidence="2">DSM 22704 / JCM 16185 / SJ4</strain>
    </source>
</reference>
<dbReference type="HOGENOM" id="CLU_167441_0_0_9"/>
<protein>
    <submittedName>
        <fullName evidence="1">Uncharacterized protein</fullName>
    </submittedName>
</protein>